<proteinExistence type="predicted"/>
<evidence type="ECO:0000313" key="4">
    <source>
        <dbReference type="Proteomes" id="UP001178275"/>
    </source>
</evidence>
<keyword evidence="1" id="KW-0175">Coiled coil</keyword>
<evidence type="ECO:0000256" key="2">
    <source>
        <dbReference type="SAM" id="MobiDB-lite"/>
    </source>
</evidence>
<gene>
    <name evidence="3" type="ORF">Q8G36_20815</name>
</gene>
<evidence type="ECO:0000256" key="1">
    <source>
        <dbReference type="SAM" id="Coils"/>
    </source>
</evidence>
<dbReference type="RefSeq" id="WP_305161500.1">
    <property type="nucleotide sequence ID" value="NZ_JAUUTW010000026.1"/>
</dbReference>
<dbReference type="EMBL" id="JAUUTW010000026">
    <property type="protein sequence ID" value="MDP1453411.1"/>
    <property type="molecule type" value="Genomic_DNA"/>
</dbReference>
<feature type="coiled-coil region" evidence="1">
    <location>
        <begin position="17"/>
        <end position="47"/>
    </location>
</feature>
<sequence>MQQQTALEQISAIMQIIADQKEEITELRKLVVELEKKQEEQEEYIKAQLTATQQKSGGNFGNKKKSSSYATPKSHLFI</sequence>
<accession>A0AA90PF37</accession>
<protein>
    <submittedName>
        <fullName evidence="3">Uncharacterized protein</fullName>
    </submittedName>
</protein>
<comment type="caution">
    <text evidence="3">The sequence shown here is derived from an EMBL/GenBank/DDBJ whole genome shotgun (WGS) entry which is preliminary data.</text>
</comment>
<evidence type="ECO:0000313" key="3">
    <source>
        <dbReference type="EMBL" id="MDP1453411.1"/>
    </source>
</evidence>
<organism evidence="3 4">
    <name type="scientific">Peribacillus frigoritolerans</name>
    <dbReference type="NCBI Taxonomy" id="450367"/>
    <lineage>
        <taxon>Bacteria</taxon>
        <taxon>Bacillati</taxon>
        <taxon>Bacillota</taxon>
        <taxon>Bacilli</taxon>
        <taxon>Bacillales</taxon>
        <taxon>Bacillaceae</taxon>
        <taxon>Peribacillus</taxon>
    </lineage>
</organism>
<reference evidence="3" key="1">
    <citation type="submission" date="2023-07" db="EMBL/GenBank/DDBJ databases">
        <title>Murine gut Bacillus species.</title>
        <authorList>
            <person name="Gutman E."/>
            <person name="Hashuel R."/>
            <person name="Litvak Y."/>
        </authorList>
    </citation>
    <scope>NUCLEOTIDE SEQUENCE</scope>
    <source>
        <strain evidence="3">RU293</strain>
    </source>
</reference>
<dbReference type="Proteomes" id="UP001178275">
    <property type="component" value="Unassembled WGS sequence"/>
</dbReference>
<dbReference type="AlphaFoldDB" id="A0AA90PF37"/>
<feature type="region of interest" description="Disordered" evidence="2">
    <location>
        <begin position="54"/>
        <end position="78"/>
    </location>
</feature>
<name>A0AA90PF37_9BACI</name>